<dbReference type="Gene3D" id="3.40.390.10">
    <property type="entry name" value="Collagenase (Catalytic Domain)"/>
    <property type="match status" value="1"/>
</dbReference>
<evidence type="ECO:0000256" key="4">
    <source>
        <dbReference type="ARBA" id="ARBA00022670"/>
    </source>
</evidence>
<dbReference type="Proteomes" id="UP000274131">
    <property type="component" value="Unassembled WGS sequence"/>
</dbReference>
<dbReference type="WBParaSite" id="EVEC_0000335401-mRNA-1">
    <property type="protein sequence ID" value="EVEC_0000335401-mRNA-1"/>
    <property type="gene ID" value="EVEC_0000335401"/>
</dbReference>
<dbReference type="Pfam" id="PF00431">
    <property type="entry name" value="CUB"/>
    <property type="match status" value="1"/>
</dbReference>
<sequence length="514" mass="58503">MAKSKIRRPNVRRDYVYEAIERQRRAFSTDSYAKWPRFPIKYCFAESVEFYVISQIIQALDFWQEHTCITFVHDDNASGDFIQFFRGEGCYSVIGRLGGMQSISIGKGCERLGTIEHEVGHALGLWHQQSRPDALEHIRIIEDYILKTYIGDFKLREPSEIETFGIPYDLGSVMHYGSTAFSFDERTKTVITKDPYYQQTIGQREKPSFYDIKVINEAYCKDTCEKKSECKNGGYRNPSNCNLCLCPSGFGGPLCEKNETPLGMIQEQLLAATECGGMIKADDKWQNIESPGYPDPGYDVGERCSWIITVEKGKRVELEFVDNFSMLCTTTCVDYVELKIGADLANTGYRFCCNKAPGPLISYGQKVLIIFASILSDDLGFRIRFRSSKQQFFSNHLTFKSSDNNIRRQHLGKLGTMVVLHKIMWRLWHPNPDPTLGKNQQFANCNFNACKPDPRCEKVKFLNRLCGEAKACLKQSSNLPSCSQPPCCPPFRDVNGTCQSQMELPPEFIKNTSA</sequence>
<keyword evidence="10 13" id="KW-1015">Disulfide bond</keyword>
<comment type="caution">
    <text evidence="13">Lacks conserved residue(s) required for the propagation of feature annotation.</text>
</comment>
<keyword evidence="3 13" id="KW-0245">EGF-like domain</keyword>
<feature type="binding site" evidence="14">
    <location>
        <position position="117"/>
    </location>
    <ligand>
        <name>Zn(2+)</name>
        <dbReference type="ChEBI" id="CHEBI:29105"/>
        <note>catalytic</note>
    </ligand>
</feature>
<dbReference type="PROSITE" id="PS51864">
    <property type="entry name" value="ASTACIN"/>
    <property type="match status" value="1"/>
</dbReference>
<feature type="domain" description="CUB" evidence="16">
    <location>
        <begin position="275"/>
        <end position="388"/>
    </location>
</feature>
<keyword evidence="20" id="KW-1185">Reference proteome</keyword>
<evidence type="ECO:0000256" key="11">
    <source>
        <dbReference type="ARBA" id="ARBA00023180"/>
    </source>
</evidence>
<keyword evidence="6" id="KW-0732">Signal</keyword>
<evidence type="ECO:0000256" key="15">
    <source>
        <dbReference type="RuleBase" id="RU361183"/>
    </source>
</evidence>
<dbReference type="InterPro" id="IPR000859">
    <property type="entry name" value="CUB_dom"/>
</dbReference>
<dbReference type="InterPro" id="IPR035914">
    <property type="entry name" value="Sperma_CUB_dom_sf"/>
</dbReference>
<dbReference type="GO" id="GO:0004222">
    <property type="term" value="F:metalloendopeptidase activity"/>
    <property type="evidence" value="ECO:0007669"/>
    <property type="project" value="UniProtKB-UniRule"/>
</dbReference>
<dbReference type="InterPro" id="IPR024079">
    <property type="entry name" value="MetalloPept_cat_dom_sf"/>
</dbReference>
<dbReference type="Gene3D" id="2.60.120.290">
    <property type="entry name" value="Spermadhesin, CUB domain"/>
    <property type="match status" value="1"/>
</dbReference>
<evidence type="ECO:0000313" key="19">
    <source>
        <dbReference type="EMBL" id="VDD87919.1"/>
    </source>
</evidence>
<evidence type="ECO:0000313" key="21">
    <source>
        <dbReference type="WBParaSite" id="EVEC_0000335401-mRNA-1"/>
    </source>
</evidence>
<name>A0A0N4V0B9_ENTVE</name>
<feature type="active site" evidence="14">
    <location>
        <position position="118"/>
    </location>
</feature>
<feature type="domain" description="Peptidase M12A" evidence="18">
    <location>
        <begin position="26"/>
        <end position="221"/>
    </location>
</feature>
<dbReference type="PANTHER" id="PTHR10127">
    <property type="entry name" value="DISCOIDIN, CUB, EGF, LAMININ , AND ZINC METALLOPROTEASE DOMAIN CONTAINING"/>
    <property type="match status" value="1"/>
</dbReference>
<feature type="domain" description="EGF-like" evidence="17">
    <location>
        <begin position="216"/>
        <end position="256"/>
    </location>
</feature>
<evidence type="ECO:0000259" key="17">
    <source>
        <dbReference type="PROSITE" id="PS50026"/>
    </source>
</evidence>
<dbReference type="GO" id="GO:0005576">
    <property type="term" value="C:extracellular region"/>
    <property type="evidence" value="ECO:0007669"/>
    <property type="project" value="UniProtKB-SubCell"/>
</dbReference>
<evidence type="ECO:0000256" key="7">
    <source>
        <dbReference type="ARBA" id="ARBA00022801"/>
    </source>
</evidence>
<dbReference type="PROSITE" id="PS01186">
    <property type="entry name" value="EGF_2"/>
    <property type="match status" value="1"/>
</dbReference>
<organism evidence="21">
    <name type="scientific">Enterobius vermicularis</name>
    <name type="common">Human pinworm</name>
    <dbReference type="NCBI Taxonomy" id="51028"/>
    <lineage>
        <taxon>Eukaryota</taxon>
        <taxon>Metazoa</taxon>
        <taxon>Ecdysozoa</taxon>
        <taxon>Nematoda</taxon>
        <taxon>Chromadorea</taxon>
        <taxon>Rhabditida</taxon>
        <taxon>Spirurina</taxon>
        <taxon>Oxyuridomorpha</taxon>
        <taxon>Oxyuroidea</taxon>
        <taxon>Oxyuridae</taxon>
        <taxon>Enterobius</taxon>
    </lineage>
</organism>
<evidence type="ECO:0000256" key="6">
    <source>
        <dbReference type="ARBA" id="ARBA00022729"/>
    </source>
</evidence>
<dbReference type="PANTHER" id="PTHR10127:SF849">
    <property type="entry name" value="ZINC METALLOPROTEINASE NAS-36"/>
    <property type="match status" value="1"/>
</dbReference>
<evidence type="ECO:0000256" key="9">
    <source>
        <dbReference type="ARBA" id="ARBA00023049"/>
    </source>
</evidence>
<protein>
    <recommendedName>
        <fullName evidence="12">Zinc metalloproteinase</fullName>
    </recommendedName>
</protein>
<evidence type="ECO:0000256" key="13">
    <source>
        <dbReference type="PROSITE-ProRule" id="PRU00076"/>
    </source>
</evidence>
<evidence type="ECO:0000259" key="18">
    <source>
        <dbReference type="PROSITE" id="PS51864"/>
    </source>
</evidence>
<keyword evidence="5 14" id="KW-0479">Metal-binding</keyword>
<comment type="subcellular location">
    <subcellularLocation>
        <location evidence="1 12">Secreted</location>
    </subcellularLocation>
</comment>
<evidence type="ECO:0000259" key="16">
    <source>
        <dbReference type="PROSITE" id="PS01180"/>
    </source>
</evidence>
<evidence type="ECO:0000256" key="10">
    <source>
        <dbReference type="ARBA" id="ARBA00023157"/>
    </source>
</evidence>
<dbReference type="InterPro" id="IPR000742">
    <property type="entry name" value="EGF"/>
</dbReference>
<evidence type="ECO:0000256" key="5">
    <source>
        <dbReference type="ARBA" id="ARBA00022723"/>
    </source>
</evidence>
<proteinExistence type="predicted"/>
<feature type="binding site" evidence="14">
    <location>
        <position position="121"/>
    </location>
    <ligand>
        <name>Zn(2+)</name>
        <dbReference type="ChEBI" id="CHEBI:29105"/>
        <note>catalytic</note>
    </ligand>
</feature>
<keyword evidence="4 14" id="KW-0645">Protease</keyword>
<keyword evidence="11" id="KW-0325">Glycoprotein</keyword>
<evidence type="ECO:0000256" key="12">
    <source>
        <dbReference type="PIRNR" id="PIRNR036365"/>
    </source>
</evidence>
<reference evidence="21" key="1">
    <citation type="submission" date="2017-02" db="UniProtKB">
        <authorList>
            <consortium name="WormBaseParasite"/>
        </authorList>
    </citation>
    <scope>IDENTIFICATION</scope>
</reference>
<feature type="disulfide bond" evidence="13">
    <location>
        <begin position="246"/>
        <end position="255"/>
    </location>
</feature>
<dbReference type="CDD" id="cd04280">
    <property type="entry name" value="ZnMc_astacin_like"/>
    <property type="match status" value="1"/>
</dbReference>
<feature type="disulfide bond" evidence="13">
    <location>
        <begin position="220"/>
        <end position="230"/>
    </location>
</feature>
<dbReference type="SMART" id="SM00235">
    <property type="entry name" value="ZnMc"/>
    <property type="match status" value="1"/>
</dbReference>
<dbReference type="InterPro" id="IPR006026">
    <property type="entry name" value="Peptidase_Metallo"/>
</dbReference>
<evidence type="ECO:0000256" key="1">
    <source>
        <dbReference type="ARBA" id="ARBA00004613"/>
    </source>
</evidence>
<dbReference type="EMBL" id="UXUI01007499">
    <property type="protein sequence ID" value="VDD87919.1"/>
    <property type="molecule type" value="Genomic_DNA"/>
</dbReference>
<dbReference type="InterPro" id="IPR034035">
    <property type="entry name" value="Astacin-like_dom"/>
</dbReference>
<dbReference type="AlphaFoldDB" id="A0A0N4V0B9"/>
<evidence type="ECO:0000256" key="8">
    <source>
        <dbReference type="ARBA" id="ARBA00022833"/>
    </source>
</evidence>
<dbReference type="GO" id="GO:0018996">
    <property type="term" value="P:molting cycle, collagen and cuticulin-based cuticle"/>
    <property type="evidence" value="ECO:0007669"/>
    <property type="project" value="InterPro"/>
</dbReference>
<dbReference type="OrthoDB" id="5848243at2759"/>
<keyword evidence="7 14" id="KW-0378">Hydrolase</keyword>
<dbReference type="PIRSF" id="PIRSF036365">
    <property type="entry name" value="Astacin_nematoda"/>
    <property type="match status" value="1"/>
</dbReference>
<dbReference type="GO" id="GO:0008270">
    <property type="term" value="F:zinc ion binding"/>
    <property type="evidence" value="ECO:0007669"/>
    <property type="project" value="UniProtKB-UniRule"/>
</dbReference>
<dbReference type="STRING" id="51028.A0A0N4V0B9"/>
<dbReference type="SUPFAM" id="SSF49854">
    <property type="entry name" value="Spermadhesin, CUB domain"/>
    <property type="match status" value="1"/>
</dbReference>
<dbReference type="PROSITE" id="PS50026">
    <property type="entry name" value="EGF_3"/>
    <property type="match status" value="1"/>
</dbReference>
<evidence type="ECO:0000313" key="20">
    <source>
        <dbReference type="Proteomes" id="UP000274131"/>
    </source>
</evidence>
<dbReference type="PROSITE" id="PS01180">
    <property type="entry name" value="CUB"/>
    <property type="match status" value="1"/>
</dbReference>
<dbReference type="CDD" id="cd00041">
    <property type="entry name" value="CUB"/>
    <property type="match status" value="1"/>
</dbReference>
<dbReference type="InterPro" id="IPR001506">
    <property type="entry name" value="Peptidase_M12A"/>
</dbReference>
<dbReference type="GO" id="GO:0006508">
    <property type="term" value="P:proteolysis"/>
    <property type="evidence" value="ECO:0007669"/>
    <property type="project" value="UniProtKB-KW"/>
</dbReference>
<dbReference type="SMART" id="SM00042">
    <property type="entry name" value="CUB"/>
    <property type="match status" value="1"/>
</dbReference>
<dbReference type="InterPro" id="IPR017050">
    <property type="entry name" value="Metallopeptidase_nem"/>
</dbReference>
<comment type="cofactor">
    <cofactor evidence="14 15">
        <name>Zn(2+)</name>
        <dbReference type="ChEBI" id="CHEBI:29105"/>
    </cofactor>
    <text evidence="14 15">Binds 1 zinc ion per subunit.</text>
</comment>
<feature type="binding site" evidence="14">
    <location>
        <position position="127"/>
    </location>
    <ligand>
        <name>Zn(2+)</name>
        <dbReference type="ChEBI" id="CHEBI:29105"/>
        <note>catalytic</note>
    </ligand>
</feature>
<accession>A0A0N4V0B9</accession>
<dbReference type="Pfam" id="PF01400">
    <property type="entry name" value="Astacin"/>
    <property type="match status" value="1"/>
</dbReference>
<dbReference type="PRINTS" id="PR00480">
    <property type="entry name" value="ASTACIN"/>
</dbReference>
<keyword evidence="2 12" id="KW-0964">Secreted</keyword>
<dbReference type="PROSITE" id="PS00022">
    <property type="entry name" value="EGF_1"/>
    <property type="match status" value="1"/>
</dbReference>
<reference evidence="19 20" key="2">
    <citation type="submission" date="2018-10" db="EMBL/GenBank/DDBJ databases">
        <authorList>
            <consortium name="Pathogen Informatics"/>
        </authorList>
    </citation>
    <scope>NUCLEOTIDE SEQUENCE [LARGE SCALE GENOMIC DNA]</scope>
</reference>
<keyword evidence="8 14" id="KW-0862">Zinc</keyword>
<gene>
    <name evidence="19" type="ORF">EVEC_LOCUS3062</name>
</gene>
<evidence type="ECO:0000256" key="2">
    <source>
        <dbReference type="ARBA" id="ARBA00022525"/>
    </source>
</evidence>
<keyword evidence="9 14" id="KW-0482">Metalloprotease</keyword>
<evidence type="ECO:0000256" key="14">
    <source>
        <dbReference type="PROSITE-ProRule" id="PRU01211"/>
    </source>
</evidence>
<dbReference type="SUPFAM" id="SSF55486">
    <property type="entry name" value="Metalloproteases ('zincins'), catalytic domain"/>
    <property type="match status" value="1"/>
</dbReference>
<evidence type="ECO:0000256" key="3">
    <source>
        <dbReference type="ARBA" id="ARBA00022536"/>
    </source>
</evidence>
<dbReference type="FunFam" id="3.40.390.10:FF:000028">
    <property type="entry name" value="Zinc metalloproteinase"/>
    <property type="match status" value="1"/>
</dbReference>